<dbReference type="Proteomes" id="UP001217089">
    <property type="component" value="Unassembled WGS sequence"/>
</dbReference>
<organism evidence="8 9">
    <name type="scientific">Tegillarca granosa</name>
    <name type="common">Malaysian cockle</name>
    <name type="synonym">Anadara granosa</name>
    <dbReference type="NCBI Taxonomy" id="220873"/>
    <lineage>
        <taxon>Eukaryota</taxon>
        <taxon>Metazoa</taxon>
        <taxon>Spiralia</taxon>
        <taxon>Lophotrochozoa</taxon>
        <taxon>Mollusca</taxon>
        <taxon>Bivalvia</taxon>
        <taxon>Autobranchia</taxon>
        <taxon>Pteriomorphia</taxon>
        <taxon>Arcoida</taxon>
        <taxon>Arcoidea</taxon>
        <taxon>Arcidae</taxon>
        <taxon>Tegillarca</taxon>
    </lineage>
</organism>
<dbReference type="InterPro" id="IPR012677">
    <property type="entry name" value="Nucleotide-bd_a/b_plait_sf"/>
</dbReference>
<evidence type="ECO:0000256" key="6">
    <source>
        <dbReference type="SAM" id="MobiDB-lite"/>
    </source>
</evidence>
<evidence type="ECO:0000256" key="5">
    <source>
        <dbReference type="ARBA" id="ARBA00023242"/>
    </source>
</evidence>
<accession>A0ABQ9EVJ2</accession>
<dbReference type="Pfam" id="PF22602">
    <property type="entry name" value="NXF_NTF2"/>
    <property type="match status" value="1"/>
</dbReference>
<keyword evidence="3" id="KW-0813">Transport</keyword>
<dbReference type="InterPro" id="IPR002075">
    <property type="entry name" value="NTF2_dom"/>
</dbReference>
<dbReference type="PROSITE" id="PS51450">
    <property type="entry name" value="LRR"/>
    <property type="match status" value="1"/>
</dbReference>
<dbReference type="EMBL" id="JARBDR010000657">
    <property type="protein sequence ID" value="KAJ8309187.1"/>
    <property type="molecule type" value="Genomic_DNA"/>
</dbReference>
<evidence type="ECO:0000256" key="1">
    <source>
        <dbReference type="ARBA" id="ARBA00004123"/>
    </source>
</evidence>
<dbReference type="SUPFAM" id="SSF52058">
    <property type="entry name" value="L domain-like"/>
    <property type="match status" value="1"/>
</dbReference>
<dbReference type="InterPro" id="IPR015245">
    <property type="entry name" value="Tap_RNA-bd"/>
</dbReference>
<feature type="compositionally biased region" description="Gly residues" evidence="6">
    <location>
        <begin position="8"/>
        <end position="22"/>
    </location>
</feature>
<evidence type="ECO:0000256" key="2">
    <source>
        <dbReference type="ARBA" id="ARBA00009285"/>
    </source>
</evidence>
<dbReference type="PANTHER" id="PTHR10662">
    <property type="entry name" value="NUCLEAR RNA EXPORT FACTOR"/>
    <property type="match status" value="1"/>
</dbReference>
<evidence type="ECO:0000259" key="7">
    <source>
        <dbReference type="PROSITE" id="PS50177"/>
    </source>
</evidence>
<dbReference type="Gene3D" id="3.80.10.10">
    <property type="entry name" value="Ribonuclease Inhibitor"/>
    <property type="match status" value="1"/>
</dbReference>
<comment type="subcellular location">
    <subcellularLocation>
        <location evidence="1">Nucleus</location>
    </subcellularLocation>
</comment>
<dbReference type="InterPro" id="IPR032675">
    <property type="entry name" value="LRR_dom_sf"/>
</dbReference>
<dbReference type="InterPro" id="IPR032710">
    <property type="entry name" value="NTF2-like_dom_sf"/>
</dbReference>
<proteinExistence type="inferred from homology"/>
<dbReference type="Gene3D" id="3.30.70.330">
    <property type="match status" value="1"/>
</dbReference>
<feature type="compositionally biased region" description="Low complexity" evidence="6">
    <location>
        <begin position="71"/>
        <end position="91"/>
    </location>
</feature>
<feature type="region of interest" description="Disordered" evidence="6">
    <location>
        <begin position="1"/>
        <end position="91"/>
    </location>
</feature>
<protein>
    <recommendedName>
        <fullName evidence="7">NTF2 domain-containing protein</fullName>
    </recommendedName>
</protein>
<dbReference type="Pfam" id="PF24048">
    <property type="entry name" value="LRR_NXF1-5"/>
    <property type="match status" value="1"/>
</dbReference>
<dbReference type="InterPro" id="IPR018222">
    <property type="entry name" value="Nuclear_transport_factor_2_euk"/>
</dbReference>
<dbReference type="InterPro" id="IPR030217">
    <property type="entry name" value="NXF_fam"/>
</dbReference>
<keyword evidence="5" id="KW-0539">Nucleus</keyword>
<keyword evidence="9" id="KW-1185">Reference proteome</keyword>
<evidence type="ECO:0000313" key="9">
    <source>
        <dbReference type="Proteomes" id="UP001217089"/>
    </source>
</evidence>
<sequence length="380" mass="42632">MFLSIGSFQGGRGRGRGRGGGPDPRSRLGTDDDGDFSMSDEPGQSSGSRYNPYDRKSNYQNKRGGRQFNNRSRGGADSRSSGGSGGYRNQYSGPSIPASEWYKVQFHYEGDKAVFFLKDSNAAESMGKFRNRFTLPNGMKMILIVKPSGPPYTIMDEDKIEKLKVCMSGRYDPPTKTLNLSSLYEDPGLLQDNLYLALNRNNIMSEVVKIIEENIPELEALDISNNRLMSLSTIGDLTKKAPNVVKLNIGKNSLHHIDEIDRLKGWKLEEIILDGNSLCDKFNDQSSYISAVRKKFPKVLKLDGHDLPPPIKFDIESSAELPETKGSFFQSSNLQELIVKFLKEYFTIYDSDNRQPLMEAYHESAVFSLSSAYNSVIEYT</sequence>
<dbReference type="SUPFAM" id="SSF54928">
    <property type="entry name" value="RNA-binding domain, RBD"/>
    <property type="match status" value="1"/>
</dbReference>
<dbReference type="InterPro" id="IPR035979">
    <property type="entry name" value="RBD_domain_sf"/>
</dbReference>
<keyword evidence="4" id="KW-0509">mRNA transport</keyword>
<comment type="caution">
    <text evidence="8">The sequence shown here is derived from an EMBL/GenBank/DDBJ whole genome shotgun (WGS) entry which is preliminary data.</text>
</comment>
<evidence type="ECO:0000256" key="4">
    <source>
        <dbReference type="ARBA" id="ARBA00022816"/>
    </source>
</evidence>
<dbReference type="InterPro" id="IPR001611">
    <property type="entry name" value="Leu-rich_rpt"/>
</dbReference>
<comment type="similarity">
    <text evidence="2">Belongs to the NXF family.</text>
</comment>
<dbReference type="Gene3D" id="3.10.450.50">
    <property type="match status" value="1"/>
</dbReference>
<dbReference type="PROSITE" id="PS50177">
    <property type="entry name" value="NTF2_DOMAIN"/>
    <property type="match status" value="1"/>
</dbReference>
<reference evidence="8 9" key="1">
    <citation type="submission" date="2022-12" db="EMBL/GenBank/DDBJ databases">
        <title>Chromosome-level genome of Tegillarca granosa.</title>
        <authorList>
            <person name="Kim J."/>
        </authorList>
    </citation>
    <scope>NUCLEOTIDE SEQUENCE [LARGE SCALE GENOMIC DNA]</scope>
    <source>
        <strain evidence="8">Teg-2019</strain>
        <tissue evidence="8">Adductor muscle</tissue>
    </source>
</reference>
<dbReference type="Pfam" id="PF09162">
    <property type="entry name" value="Tap-RNA_bind"/>
    <property type="match status" value="1"/>
</dbReference>
<feature type="domain" description="NTF2" evidence="7">
    <location>
        <begin position="337"/>
        <end position="380"/>
    </location>
</feature>
<gene>
    <name evidence="8" type="ORF">KUTeg_014061</name>
</gene>
<evidence type="ECO:0000313" key="8">
    <source>
        <dbReference type="EMBL" id="KAJ8309187.1"/>
    </source>
</evidence>
<dbReference type="SUPFAM" id="SSF54427">
    <property type="entry name" value="NTF2-like"/>
    <property type="match status" value="1"/>
</dbReference>
<name>A0ABQ9EVJ2_TEGGR</name>
<evidence type="ECO:0000256" key="3">
    <source>
        <dbReference type="ARBA" id="ARBA00022448"/>
    </source>
</evidence>
<dbReference type="PANTHER" id="PTHR10662:SF22">
    <property type="entry name" value="NUCLEAR RNA EXPORT FACTOR 1"/>
    <property type="match status" value="1"/>
</dbReference>
<dbReference type="InterPro" id="IPR057125">
    <property type="entry name" value="NXF1/2/3/5-like_LRR"/>
</dbReference>